<proteinExistence type="predicted"/>
<evidence type="ECO:0000256" key="1">
    <source>
        <dbReference type="SAM" id="MobiDB-lite"/>
    </source>
</evidence>
<dbReference type="EMBL" id="JEME01000747">
    <property type="protein sequence ID" value="KYG09214.1"/>
    <property type="molecule type" value="Genomic_DNA"/>
</dbReference>
<feature type="region of interest" description="Disordered" evidence="1">
    <location>
        <begin position="23"/>
        <end position="53"/>
    </location>
</feature>
<dbReference type="Proteomes" id="UP000075502">
    <property type="component" value="Unassembled WGS sequence"/>
</dbReference>
<organism evidence="2 3">
    <name type="scientific">Sorangium cellulosum</name>
    <name type="common">Polyangium cellulosum</name>
    <dbReference type="NCBI Taxonomy" id="56"/>
    <lineage>
        <taxon>Bacteria</taxon>
        <taxon>Pseudomonadati</taxon>
        <taxon>Myxococcota</taxon>
        <taxon>Polyangia</taxon>
        <taxon>Polyangiales</taxon>
        <taxon>Polyangiaceae</taxon>
        <taxon>Sorangium</taxon>
    </lineage>
</organism>
<dbReference type="AlphaFoldDB" id="A0A150TX31"/>
<gene>
    <name evidence="2" type="ORF">BE21_19200</name>
</gene>
<accession>A0A150TX31</accession>
<dbReference type="PROSITE" id="PS51257">
    <property type="entry name" value="PROKAR_LIPOPROTEIN"/>
    <property type="match status" value="1"/>
</dbReference>
<evidence type="ECO:0000313" key="3">
    <source>
        <dbReference type="Proteomes" id="UP000075502"/>
    </source>
</evidence>
<name>A0A150TX31_SORCE</name>
<sequence length="184" mass="19896">MDFWRLARTATLTVATIAGGACGAPPAPLHHGKPIEPPPRPPPPLPSQPPSEPVRTLELELARNCPRANASLPDLPAPDPALLAVVLERPWCFDTSDGIRQVTFSGDGGFTIEERGPDDELRATRGGCWGMTGTGLLLNWGDRRWDEWPVQYIDPAHGGMPTLIFRGQHHRPCTVAVAPESPPV</sequence>
<reference evidence="2 3" key="1">
    <citation type="submission" date="2014-02" db="EMBL/GenBank/DDBJ databases">
        <title>The small core and large imbalanced accessory genome model reveals a collaborative survival strategy of Sorangium cellulosum strains in nature.</title>
        <authorList>
            <person name="Han K."/>
            <person name="Peng R."/>
            <person name="Blom J."/>
            <person name="Li Y.-Z."/>
        </authorList>
    </citation>
    <scope>NUCLEOTIDE SEQUENCE [LARGE SCALE GENOMIC DNA]</scope>
    <source>
        <strain evidence="2 3">So0007-03</strain>
    </source>
</reference>
<comment type="caution">
    <text evidence="2">The sequence shown here is derived from an EMBL/GenBank/DDBJ whole genome shotgun (WGS) entry which is preliminary data.</text>
</comment>
<feature type="compositionally biased region" description="Pro residues" evidence="1">
    <location>
        <begin position="35"/>
        <end position="52"/>
    </location>
</feature>
<evidence type="ECO:0000313" key="2">
    <source>
        <dbReference type="EMBL" id="KYG09214.1"/>
    </source>
</evidence>
<protein>
    <submittedName>
        <fullName evidence="2">Uncharacterized protein</fullName>
    </submittedName>
</protein>